<evidence type="ECO:0000313" key="2">
    <source>
        <dbReference type="Proteomes" id="UP001596317"/>
    </source>
</evidence>
<keyword evidence="2" id="KW-1185">Reference proteome</keyword>
<comment type="caution">
    <text evidence="1">The sequence shown here is derived from an EMBL/GenBank/DDBJ whole genome shotgun (WGS) entry which is preliminary data.</text>
</comment>
<gene>
    <name evidence="1" type="ORF">ACFP90_22830</name>
</gene>
<accession>A0ABW1ZPP2</accession>
<organism evidence="1 2">
    <name type="scientific">Deinococcus multiflagellatus</name>
    <dbReference type="NCBI Taxonomy" id="1656887"/>
    <lineage>
        <taxon>Bacteria</taxon>
        <taxon>Thermotogati</taxon>
        <taxon>Deinococcota</taxon>
        <taxon>Deinococci</taxon>
        <taxon>Deinococcales</taxon>
        <taxon>Deinococcaceae</taxon>
        <taxon>Deinococcus</taxon>
    </lineage>
</organism>
<dbReference type="EMBL" id="JBHSWB010000002">
    <property type="protein sequence ID" value="MFC6662881.1"/>
    <property type="molecule type" value="Genomic_DNA"/>
</dbReference>
<reference evidence="2" key="1">
    <citation type="journal article" date="2019" name="Int. J. Syst. Evol. Microbiol.">
        <title>The Global Catalogue of Microorganisms (GCM) 10K type strain sequencing project: providing services to taxonomists for standard genome sequencing and annotation.</title>
        <authorList>
            <consortium name="The Broad Institute Genomics Platform"/>
            <consortium name="The Broad Institute Genome Sequencing Center for Infectious Disease"/>
            <person name="Wu L."/>
            <person name="Ma J."/>
        </authorList>
    </citation>
    <scope>NUCLEOTIDE SEQUENCE [LARGE SCALE GENOMIC DNA]</scope>
    <source>
        <strain evidence="2">CCUG 63830</strain>
    </source>
</reference>
<sequence length="91" mass="9872">MQLNELRLILALRDEPSSVQGVCARMARTGPALEWHAADEALDRLAAGGLARRVGARYALTINRAVEQAIAQFREACAEAGLHELFLGDSQ</sequence>
<proteinExistence type="predicted"/>
<protein>
    <submittedName>
        <fullName evidence="1">Uncharacterized protein</fullName>
    </submittedName>
</protein>
<name>A0ABW1ZPP2_9DEIO</name>
<evidence type="ECO:0000313" key="1">
    <source>
        <dbReference type="EMBL" id="MFC6662881.1"/>
    </source>
</evidence>
<dbReference type="Proteomes" id="UP001596317">
    <property type="component" value="Unassembled WGS sequence"/>
</dbReference>
<dbReference type="RefSeq" id="WP_224611836.1">
    <property type="nucleotide sequence ID" value="NZ_JAIQXV010000020.1"/>
</dbReference>